<evidence type="ECO:0000313" key="1">
    <source>
        <dbReference type="EMBL" id="KAG6945261.1"/>
    </source>
</evidence>
<name>A0A8T1TRN0_9STRA</name>
<organism evidence="1 2">
    <name type="scientific">Phytophthora cactorum</name>
    <dbReference type="NCBI Taxonomy" id="29920"/>
    <lineage>
        <taxon>Eukaryota</taxon>
        <taxon>Sar</taxon>
        <taxon>Stramenopiles</taxon>
        <taxon>Oomycota</taxon>
        <taxon>Peronosporomycetes</taxon>
        <taxon>Peronosporales</taxon>
        <taxon>Peronosporaceae</taxon>
        <taxon>Phytophthora</taxon>
    </lineage>
</organism>
<dbReference type="AlphaFoldDB" id="A0A8T1TRN0"/>
<gene>
    <name evidence="1" type="ORF">JG687_00017396</name>
</gene>
<dbReference type="OrthoDB" id="121660at2759"/>
<proteinExistence type="predicted"/>
<dbReference type="Proteomes" id="UP000688947">
    <property type="component" value="Unassembled WGS sequence"/>
</dbReference>
<comment type="caution">
    <text evidence="1">The sequence shown here is derived from an EMBL/GenBank/DDBJ whole genome shotgun (WGS) entry which is preliminary data.</text>
</comment>
<dbReference type="VEuPathDB" id="FungiDB:PC110_g14514"/>
<evidence type="ECO:0000313" key="2">
    <source>
        <dbReference type="Proteomes" id="UP000688947"/>
    </source>
</evidence>
<reference evidence="1" key="1">
    <citation type="submission" date="2021-01" db="EMBL/GenBank/DDBJ databases">
        <title>Phytophthora aleatoria, a newly-described species from Pinus radiata is distinct from Phytophthora cactorum isolates based on comparative genomics.</title>
        <authorList>
            <person name="Mcdougal R."/>
            <person name="Panda P."/>
            <person name="Williams N."/>
            <person name="Studholme D.J."/>
        </authorList>
    </citation>
    <scope>NUCLEOTIDE SEQUENCE</scope>
    <source>
        <strain evidence="1">NZFS 3830</strain>
    </source>
</reference>
<dbReference type="EMBL" id="JAENGZ010002010">
    <property type="protein sequence ID" value="KAG6945261.1"/>
    <property type="molecule type" value="Genomic_DNA"/>
</dbReference>
<sequence>MAIFSGRFSSRRLTVIHFKEDSEMTCLEDDSTNVNFSSDFNPSAGLPTVGVDCGSYDDVYRCASEKISRKPVVLPFKPPSRRPLCLLHSHLASPDLAPVSYDSRALRLYSLL</sequence>
<protein>
    <submittedName>
        <fullName evidence="1">Uncharacterized protein</fullName>
    </submittedName>
</protein>
<accession>A0A8T1TRN0</accession>